<accession>A0A5M3X7K6</accession>
<keyword evidence="2" id="KW-1185">Reference proteome</keyword>
<dbReference type="Gene3D" id="1.10.30.50">
    <property type="match status" value="1"/>
</dbReference>
<keyword evidence="1" id="KW-0378">Hydrolase</keyword>
<dbReference type="Proteomes" id="UP000331127">
    <property type="component" value="Unassembled WGS sequence"/>
</dbReference>
<dbReference type="EMBL" id="BLAE01000055">
    <property type="protein sequence ID" value="GES14168.1"/>
    <property type="molecule type" value="Genomic_DNA"/>
</dbReference>
<comment type="caution">
    <text evidence="1">The sequence shown here is derived from an EMBL/GenBank/DDBJ whole genome shotgun (WGS) entry which is preliminary data.</text>
</comment>
<evidence type="ECO:0000313" key="1">
    <source>
        <dbReference type="EMBL" id="GES14168.1"/>
    </source>
</evidence>
<sequence length="239" mass="26619">MQKIDRLPLSDATQSKLVDLGRRVAAAEDPKHEAQALWTRLDRGLKNEIQAVLASMSSGLERCMYCEDSQGTDIEHFRPKSSFPEHAFSWLNYLLACTRCNSNYKRTKFPLDAHNEPLLIDPTKDDPSFHLLLSPTTGLYVGLDPKGVTTIDVCGLNRDICTAGRINAWTSIECLIPAYAKAVRLGKSNSADKILAALREYPFQSVRAAMANLFVNSDNPELFLSDDVLAAFKDFPQLL</sequence>
<dbReference type="OrthoDB" id="5422822at2"/>
<proteinExistence type="predicted"/>
<name>A0A5M3X7K6_9ACTN</name>
<evidence type="ECO:0000313" key="2">
    <source>
        <dbReference type="Proteomes" id="UP000331127"/>
    </source>
</evidence>
<dbReference type="AlphaFoldDB" id="A0A5M3X7K6"/>
<dbReference type="GO" id="GO:0004519">
    <property type="term" value="F:endonuclease activity"/>
    <property type="evidence" value="ECO:0007669"/>
    <property type="project" value="UniProtKB-KW"/>
</dbReference>
<gene>
    <name evidence="1" type="ORF">Amac_077650</name>
</gene>
<organism evidence="1 2">
    <name type="scientific">Acrocarpospora macrocephala</name>
    <dbReference type="NCBI Taxonomy" id="150177"/>
    <lineage>
        <taxon>Bacteria</taxon>
        <taxon>Bacillati</taxon>
        <taxon>Actinomycetota</taxon>
        <taxon>Actinomycetes</taxon>
        <taxon>Streptosporangiales</taxon>
        <taxon>Streptosporangiaceae</taxon>
        <taxon>Acrocarpospora</taxon>
    </lineage>
</organism>
<protein>
    <submittedName>
        <fullName evidence="1">HNH endonuclease</fullName>
    </submittedName>
</protein>
<dbReference type="RefSeq" id="WP_155359366.1">
    <property type="nucleotide sequence ID" value="NZ_BAAAHL010000012.1"/>
</dbReference>
<keyword evidence="1" id="KW-0255">Endonuclease</keyword>
<keyword evidence="1" id="KW-0540">Nuclease</keyword>
<reference evidence="1 2" key="1">
    <citation type="submission" date="2019-10" db="EMBL/GenBank/DDBJ databases">
        <title>Whole genome shotgun sequence of Acrocarpospora macrocephala NBRC 16266.</title>
        <authorList>
            <person name="Ichikawa N."/>
            <person name="Kimura A."/>
            <person name="Kitahashi Y."/>
            <person name="Komaki H."/>
            <person name="Oguchi A."/>
        </authorList>
    </citation>
    <scope>NUCLEOTIDE SEQUENCE [LARGE SCALE GENOMIC DNA]</scope>
    <source>
        <strain evidence="1 2">NBRC 16266</strain>
    </source>
</reference>